<reference evidence="2" key="1">
    <citation type="journal article" date="2020" name="Stud. Mycol.">
        <title>101 Dothideomycetes genomes: a test case for predicting lifestyles and emergence of pathogens.</title>
        <authorList>
            <person name="Haridas S."/>
            <person name="Albert R."/>
            <person name="Binder M."/>
            <person name="Bloem J."/>
            <person name="Labutti K."/>
            <person name="Salamov A."/>
            <person name="Andreopoulos B."/>
            <person name="Baker S."/>
            <person name="Barry K."/>
            <person name="Bills G."/>
            <person name="Bluhm B."/>
            <person name="Cannon C."/>
            <person name="Castanera R."/>
            <person name="Culley D."/>
            <person name="Daum C."/>
            <person name="Ezra D."/>
            <person name="Gonzalez J."/>
            <person name="Henrissat B."/>
            <person name="Kuo A."/>
            <person name="Liang C."/>
            <person name="Lipzen A."/>
            <person name="Lutzoni F."/>
            <person name="Magnuson J."/>
            <person name="Mondo S."/>
            <person name="Nolan M."/>
            <person name="Ohm R."/>
            <person name="Pangilinan J."/>
            <person name="Park H.-J."/>
            <person name="Ramirez L."/>
            <person name="Alfaro M."/>
            <person name="Sun H."/>
            <person name="Tritt A."/>
            <person name="Yoshinaga Y."/>
            <person name="Zwiers L.-H."/>
            <person name="Turgeon B."/>
            <person name="Goodwin S."/>
            <person name="Spatafora J."/>
            <person name="Crous P."/>
            <person name="Grigoriev I."/>
        </authorList>
    </citation>
    <scope>NUCLEOTIDE SEQUENCE</scope>
    <source>
        <strain evidence="2">CBS 675.92</strain>
    </source>
</reference>
<dbReference type="PROSITE" id="PS51212">
    <property type="entry name" value="WSC"/>
    <property type="match status" value="1"/>
</dbReference>
<dbReference type="Pfam" id="PF01822">
    <property type="entry name" value="WSC"/>
    <property type="match status" value="1"/>
</dbReference>
<evidence type="ECO:0000259" key="1">
    <source>
        <dbReference type="PROSITE" id="PS51212"/>
    </source>
</evidence>
<dbReference type="EMBL" id="ML977026">
    <property type="protein sequence ID" value="KAF1950454.1"/>
    <property type="molecule type" value="Genomic_DNA"/>
</dbReference>
<keyword evidence="3" id="KW-1185">Reference proteome</keyword>
<dbReference type="AlphaFoldDB" id="A0A6A5TEC2"/>
<dbReference type="Proteomes" id="UP000800035">
    <property type="component" value="Unassembled WGS sequence"/>
</dbReference>
<dbReference type="OrthoDB" id="2019572at2759"/>
<proteinExistence type="predicted"/>
<feature type="domain" description="WSC" evidence="1">
    <location>
        <begin position="1"/>
        <end position="63"/>
    </location>
</feature>
<sequence>MTLEMCATFCSSYEYFRVEWSVECYCGNDFTVGTALVNSSEYSMTCGGNSEELCGAGDRLSVY</sequence>
<dbReference type="InterPro" id="IPR002889">
    <property type="entry name" value="WSC_carb-bd"/>
</dbReference>
<name>A0A6A5TEC2_9PLEO</name>
<evidence type="ECO:0000313" key="2">
    <source>
        <dbReference type="EMBL" id="KAF1950454.1"/>
    </source>
</evidence>
<organism evidence="2 3">
    <name type="scientific">Byssothecium circinans</name>
    <dbReference type="NCBI Taxonomy" id="147558"/>
    <lineage>
        <taxon>Eukaryota</taxon>
        <taxon>Fungi</taxon>
        <taxon>Dikarya</taxon>
        <taxon>Ascomycota</taxon>
        <taxon>Pezizomycotina</taxon>
        <taxon>Dothideomycetes</taxon>
        <taxon>Pleosporomycetidae</taxon>
        <taxon>Pleosporales</taxon>
        <taxon>Massarineae</taxon>
        <taxon>Massarinaceae</taxon>
        <taxon>Byssothecium</taxon>
    </lineage>
</organism>
<evidence type="ECO:0000313" key="3">
    <source>
        <dbReference type="Proteomes" id="UP000800035"/>
    </source>
</evidence>
<gene>
    <name evidence="2" type="ORF">CC80DRAFT_427053</name>
</gene>
<accession>A0A6A5TEC2</accession>
<protein>
    <recommendedName>
        <fullName evidence="1">WSC domain-containing protein</fullName>
    </recommendedName>
</protein>